<dbReference type="Pfam" id="PF01963">
    <property type="entry name" value="TraB_PrgY_gumN"/>
    <property type="match status" value="1"/>
</dbReference>
<keyword evidence="11" id="KW-0472">Membrane</keyword>
<feature type="chain" id="PRO_5044705305" evidence="13">
    <location>
        <begin position="19"/>
        <end position="284"/>
    </location>
</feature>
<keyword evidence="16" id="KW-1185">Reference proteome</keyword>
<dbReference type="PANTHER" id="PTHR31120">
    <property type="entry name" value="METALLOPROTEASE TIKI"/>
    <property type="match status" value="1"/>
</dbReference>
<evidence type="ECO:0000256" key="4">
    <source>
        <dbReference type="ARBA" id="ARBA00022670"/>
    </source>
</evidence>
<dbReference type="KEGG" id="fcj:RN605_06005"/>
<evidence type="ECO:0000256" key="3">
    <source>
        <dbReference type="ARBA" id="ARBA00004479"/>
    </source>
</evidence>
<comment type="cofactor">
    <cofactor evidence="1">
        <name>Mn(2+)</name>
        <dbReference type="ChEBI" id="CHEBI:29035"/>
    </cofactor>
</comment>
<dbReference type="InterPro" id="IPR002816">
    <property type="entry name" value="TraB/PrgY/GumN_fam"/>
</dbReference>
<proteinExistence type="predicted"/>
<evidence type="ECO:0000313" key="15">
    <source>
        <dbReference type="EMBL" id="WNM22909.1"/>
    </source>
</evidence>
<dbReference type="GO" id="GO:0006508">
    <property type="term" value="P:proteolysis"/>
    <property type="evidence" value="ECO:0007669"/>
    <property type="project" value="UniProtKB-KW"/>
</dbReference>
<dbReference type="EMBL" id="CP134878">
    <property type="protein sequence ID" value="WNM18859.1"/>
    <property type="molecule type" value="Genomic_DNA"/>
</dbReference>
<evidence type="ECO:0000313" key="16">
    <source>
        <dbReference type="Proteomes" id="UP001304515"/>
    </source>
</evidence>
<sequence>MKKLALLLSLLLASFSNGQTEKKSLLWKISGNGLTKESYLFGTIHISCDASLPKKVLTALDKTEQLCLELDMDDPNMQLEMMSKMMMRDGVTIQSLMSAEDFKLVDDFFKKQSGFSLKMMNTVKPFALSAMLYPKMLDCPMQSYETELMKVAKAQNEETIGLETFSEQLAVFDAIPYQTQVNELIKTAKSDLDRDKKELQEMLDLYKTEDVEALIKYTEKSDNELTSGFMDELLNNRNSNWIERIEKIAKDKPTFFGVGAAHLGGQKGVIKLLQQKGYKVEAVF</sequence>
<gene>
    <name evidence="15" type="ORF">RN605_06005</name>
    <name evidence="14" type="ORF">RN608_12705</name>
</gene>
<dbReference type="Proteomes" id="UP001304515">
    <property type="component" value="Chromosome"/>
</dbReference>
<comment type="cofactor">
    <cofactor evidence="2">
        <name>Co(2+)</name>
        <dbReference type="ChEBI" id="CHEBI:48828"/>
    </cofactor>
</comment>
<evidence type="ECO:0000256" key="2">
    <source>
        <dbReference type="ARBA" id="ARBA00001941"/>
    </source>
</evidence>
<dbReference type="GO" id="GO:0030178">
    <property type="term" value="P:negative regulation of Wnt signaling pathway"/>
    <property type="evidence" value="ECO:0007669"/>
    <property type="project" value="InterPro"/>
</dbReference>
<accession>A0AA96EUD4</accession>
<keyword evidence="7 13" id="KW-0732">Signal</keyword>
<keyword evidence="8" id="KW-0378">Hydrolase</keyword>
<reference evidence="15 16" key="1">
    <citation type="submission" date="2023-09" db="EMBL/GenBank/DDBJ databases">
        <title>Flavobacterium sp. a novel bacteria isolate from Pepper rhizosphere.</title>
        <authorList>
            <person name="Peng Y."/>
            <person name="Lee J."/>
        </authorList>
    </citation>
    <scope>NUCLEOTIDE SEQUENCE [LARGE SCALE GENOMIC DNA]</scope>
    <source>
        <strain evidence="14">PMR2A8</strain>
        <strain evidence="15 16">PMTSA4</strain>
    </source>
</reference>
<keyword evidence="6" id="KW-0479">Metal-binding</keyword>
<evidence type="ECO:0000256" key="5">
    <source>
        <dbReference type="ARBA" id="ARBA00022692"/>
    </source>
</evidence>
<evidence type="ECO:0000256" key="1">
    <source>
        <dbReference type="ARBA" id="ARBA00001936"/>
    </source>
</evidence>
<evidence type="ECO:0000256" key="11">
    <source>
        <dbReference type="ARBA" id="ARBA00023136"/>
    </source>
</evidence>
<name>A0AA96F3I6_9FLAO</name>
<dbReference type="PANTHER" id="PTHR31120:SF6">
    <property type="entry name" value="METALLOPROTEASE TIKI HOMOLOG"/>
    <property type="match status" value="1"/>
</dbReference>
<evidence type="ECO:0000256" key="10">
    <source>
        <dbReference type="ARBA" id="ARBA00023049"/>
    </source>
</evidence>
<dbReference type="CDD" id="cd14789">
    <property type="entry name" value="Tiki"/>
    <property type="match status" value="1"/>
</dbReference>
<keyword evidence="9" id="KW-1133">Transmembrane helix</keyword>
<dbReference type="AlphaFoldDB" id="A0AA96F3I6"/>
<dbReference type="GO" id="GO:0004222">
    <property type="term" value="F:metalloendopeptidase activity"/>
    <property type="evidence" value="ECO:0007669"/>
    <property type="project" value="TreeGrafter"/>
</dbReference>
<accession>A0AA96F3I6</accession>
<dbReference type="EMBL" id="CP134890">
    <property type="protein sequence ID" value="WNM22909.1"/>
    <property type="molecule type" value="Genomic_DNA"/>
</dbReference>
<dbReference type="RefSeq" id="WP_313323097.1">
    <property type="nucleotide sequence ID" value="NZ_CP134878.1"/>
</dbReference>
<evidence type="ECO:0000256" key="8">
    <source>
        <dbReference type="ARBA" id="ARBA00022801"/>
    </source>
</evidence>
<keyword evidence="4" id="KW-0645">Protease</keyword>
<evidence type="ECO:0000256" key="9">
    <source>
        <dbReference type="ARBA" id="ARBA00022989"/>
    </source>
</evidence>
<evidence type="ECO:0000313" key="14">
    <source>
        <dbReference type="EMBL" id="WNM18859.1"/>
    </source>
</evidence>
<evidence type="ECO:0000256" key="6">
    <source>
        <dbReference type="ARBA" id="ARBA00022723"/>
    </source>
</evidence>
<dbReference type="GO" id="GO:0046872">
    <property type="term" value="F:metal ion binding"/>
    <property type="evidence" value="ECO:0007669"/>
    <property type="project" value="UniProtKB-KW"/>
</dbReference>
<keyword evidence="5" id="KW-0812">Transmembrane</keyword>
<feature type="signal peptide" evidence="13">
    <location>
        <begin position="1"/>
        <end position="18"/>
    </location>
</feature>
<keyword evidence="12" id="KW-0325">Glycoprotein</keyword>
<protein>
    <submittedName>
        <fullName evidence="15">TraB/GumN family protein</fullName>
    </submittedName>
</protein>
<evidence type="ECO:0000256" key="13">
    <source>
        <dbReference type="SAM" id="SignalP"/>
    </source>
</evidence>
<organism evidence="15 16">
    <name type="scientific">Flavobacterium capsici</name>
    <dbReference type="NCBI Taxonomy" id="3075618"/>
    <lineage>
        <taxon>Bacteria</taxon>
        <taxon>Pseudomonadati</taxon>
        <taxon>Bacteroidota</taxon>
        <taxon>Flavobacteriia</taxon>
        <taxon>Flavobacteriales</taxon>
        <taxon>Flavobacteriaceae</taxon>
        <taxon>Flavobacterium</taxon>
    </lineage>
</organism>
<comment type="subcellular location">
    <subcellularLocation>
        <location evidence="3">Membrane</location>
        <topology evidence="3">Single-pass type I membrane protein</topology>
    </subcellularLocation>
</comment>
<evidence type="ECO:0000256" key="12">
    <source>
        <dbReference type="ARBA" id="ARBA00023180"/>
    </source>
</evidence>
<keyword evidence="10" id="KW-0482">Metalloprotease</keyword>
<dbReference type="GO" id="GO:0016020">
    <property type="term" value="C:membrane"/>
    <property type="evidence" value="ECO:0007669"/>
    <property type="project" value="UniProtKB-SubCell"/>
</dbReference>
<dbReference type="InterPro" id="IPR040230">
    <property type="entry name" value="TIKI1/2-like"/>
</dbReference>
<evidence type="ECO:0000256" key="7">
    <source>
        <dbReference type="ARBA" id="ARBA00022729"/>
    </source>
</evidence>